<protein>
    <submittedName>
        <fullName evidence="1">Uncharacterized protein</fullName>
    </submittedName>
</protein>
<evidence type="ECO:0000313" key="2">
    <source>
        <dbReference type="Proteomes" id="UP000013070"/>
    </source>
</evidence>
<dbReference type="HOGENOM" id="CLU_3408428_0_0_6"/>
<sequence>MTKAELAVSALVVFLITLMVYGVGQSLSY</sequence>
<name>N8WUV5_9GAMM</name>
<dbReference type="EMBL" id="APPE01000063">
    <property type="protein sequence ID" value="ENU98679.1"/>
    <property type="molecule type" value="Genomic_DNA"/>
</dbReference>
<evidence type="ECO:0000313" key="1">
    <source>
        <dbReference type="EMBL" id="ENU98679.1"/>
    </source>
</evidence>
<proteinExistence type="predicted"/>
<dbReference type="AlphaFoldDB" id="N8WUV5"/>
<reference evidence="1 2" key="1">
    <citation type="submission" date="2013-02" db="EMBL/GenBank/DDBJ databases">
        <title>The Genome Sequence of Acinetobacter sp. NIPH 899.</title>
        <authorList>
            <consortium name="The Broad Institute Genome Sequencing Platform"/>
            <consortium name="The Broad Institute Genome Sequencing Center for Infectious Disease"/>
            <person name="Cerqueira G."/>
            <person name="Feldgarden M."/>
            <person name="Courvalin P."/>
            <person name="Perichon B."/>
            <person name="Grillot-Courvalin C."/>
            <person name="Clermont D."/>
            <person name="Rocha E."/>
            <person name="Yoon E.-J."/>
            <person name="Nemec A."/>
            <person name="Walker B."/>
            <person name="Young S.K."/>
            <person name="Zeng Q."/>
            <person name="Gargeya S."/>
            <person name="Fitzgerald M."/>
            <person name="Haas B."/>
            <person name="Abouelleil A."/>
            <person name="Alvarado L."/>
            <person name="Arachchi H.M."/>
            <person name="Berlin A.M."/>
            <person name="Chapman S.B."/>
            <person name="Dewar J."/>
            <person name="Goldberg J."/>
            <person name="Griggs A."/>
            <person name="Gujja S."/>
            <person name="Hansen M."/>
            <person name="Howarth C."/>
            <person name="Imamovic A."/>
            <person name="Larimer J."/>
            <person name="McCowan C."/>
            <person name="Murphy C."/>
            <person name="Neiman D."/>
            <person name="Pearson M."/>
            <person name="Priest M."/>
            <person name="Roberts A."/>
            <person name="Saif S."/>
            <person name="Shea T."/>
            <person name="Sisk P."/>
            <person name="Sykes S."/>
            <person name="Wortman J."/>
            <person name="Nusbaum C."/>
            <person name="Birren B."/>
        </authorList>
    </citation>
    <scope>NUCLEOTIDE SEQUENCE [LARGE SCALE GENOMIC DNA]</scope>
    <source>
        <strain evidence="1 2">NIPH 899</strain>
    </source>
</reference>
<keyword evidence="2" id="KW-1185">Reference proteome</keyword>
<comment type="caution">
    <text evidence="1">The sequence shown here is derived from an EMBL/GenBank/DDBJ whole genome shotgun (WGS) entry which is preliminary data.</text>
</comment>
<gene>
    <name evidence="1" type="ORF">F969_02401</name>
</gene>
<organism evidence="1 2">
    <name type="scientific">Acinetobacter variabilis</name>
    <dbReference type="NCBI Taxonomy" id="70346"/>
    <lineage>
        <taxon>Bacteria</taxon>
        <taxon>Pseudomonadati</taxon>
        <taxon>Pseudomonadota</taxon>
        <taxon>Gammaproteobacteria</taxon>
        <taxon>Moraxellales</taxon>
        <taxon>Moraxellaceae</taxon>
        <taxon>Acinetobacter</taxon>
    </lineage>
</organism>
<accession>N8WUV5</accession>
<dbReference type="Proteomes" id="UP000013070">
    <property type="component" value="Unassembled WGS sequence"/>
</dbReference>